<feature type="region of interest" description="Disordered" evidence="1">
    <location>
        <begin position="141"/>
        <end position="166"/>
    </location>
</feature>
<feature type="region of interest" description="Disordered" evidence="1">
    <location>
        <begin position="23"/>
        <end position="50"/>
    </location>
</feature>
<evidence type="ECO:0000256" key="1">
    <source>
        <dbReference type="SAM" id="MobiDB-lite"/>
    </source>
</evidence>
<dbReference type="HOGENOM" id="CLU_1604389_0_0_1"/>
<name>E9GDK7_DAPPU</name>
<organism evidence="2 3">
    <name type="scientific">Daphnia pulex</name>
    <name type="common">Water flea</name>
    <dbReference type="NCBI Taxonomy" id="6669"/>
    <lineage>
        <taxon>Eukaryota</taxon>
        <taxon>Metazoa</taxon>
        <taxon>Ecdysozoa</taxon>
        <taxon>Arthropoda</taxon>
        <taxon>Crustacea</taxon>
        <taxon>Branchiopoda</taxon>
        <taxon>Diplostraca</taxon>
        <taxon>Cladocera</taxon>
        <taxon>Anomopoda</taxon>
        <taxon>Daphniidae</taxon>
        <taxon>Daphnia</taxon>
    </lineage>
</organism>
<proteinExistence type="predicted"/>
<accession>E9GDK7</accession>
<dbReference type="EMBL" id="GL732540">
    <property type="protein sequence ID" value="EFX82461.1"/>
    <property type="molecule type" value="Genomic_DNA"/>
</dbReference>
<dbReference type="InParanoid" id="E9GDK7"/>
<protein>
    <submittedName>
        <fullName evidence="2">Uncharacterized protein</fullName>
    </submittedName>
</protein>
<dbReference type="Proteomes" id="UP000000305">
    <property type="component" value="Unassembled WGS sequence"/>
</dbReference>
<evidence type="ECO:0000313" key="3">
    <source>
        <dbReference type="Proteomes" id="UP000000305"/>
    </source>
</evidence>
<feature type="compositionally biased region" description="Polar residues" evidence="1">
    <location>
        <begin position="154"/>
        <end position="166"/>
    </location>
</feature>
<evidence type="ECO:0000313" key="2">
    <source>
        <dbReference type="EMBL" id="EFX82461.1"/>
    </source>
</evidence>
<sequence>MAFILKSVISFLSSKTIPTIIDEEMGMQPPLQKQNRTNRRRTDTPARQNSSKDQIWWINEVHQPQHYEHSQTEPIQLVPSNYGQSQPIASIPLANNPSTPDPENELPISGKYNPYRMMANNEGANRSMVRVTLPFCSSSDIPEEIKNDPRSWDDSNFAQSNNWPPK</sequence>
<gene>
    <name evidence="2" type="ORF">DAPPUDRAFT_316649</name>
</gene>
<feature type="compositionally biased region" description="Basic and acidic residues" evidence="1">
    <location>
        <begin position="143"/>
        <end position="153"/>
    </location>
</feature>
<dbReference type="KEGG" id="dpx:DAPPUDRAFT_316649"/>
<keyword evidence="3" id="KW-1185">Reference proteome</keyword>
<reference evidence="2 3" key="1">
    <citation type="journal article" date="2011" name="Science">
        <title>The ecoresponsive genome of Daphnia pulex.</title>
        <authorList>
            <person name="Colbourne J.K."/>
            <person name="Pfrender M.E."/>
            <person name="Gilbert D."/>
            <person name="Thomas W.K."/>
            <person name="Tucker A."/>
            <person name="Oakley T.H."/>
            <person name="Tokishita S."/>
            <person name="Aerts A."/>
            <person name="Arnold G.J."/>
            <person name="Basu M.K."/>
            <person name="Bauer D.J."/>
            <person name="Caceres C.E."/>
            <person name="Carmel L."/>
            <person name="Casola C."/>
            <person name="Choi J.H."/>
            <person name="Detter J.C."/>
            <person name="Dong Q."/>
            <person name="Dusheyko S."/>
            <person name="Eads B.D."/>
            <person name="Frohlich T."/>
            <person name="Geiler-Samerotte K.A."/>
            <person name="Gerlach D."/>
            <person name="Hatcher P."/>
            <person name="Jogdeo S."/>
            <person name="Krijgsveld J."/>
            <person name="Kriventseva E.V."/>
            <person name="Kultz D."/>
            <person name="Laforsch C."/>
            <person name="Lindquist E."/>
            <person name="Lopez J."/>
            <person name="Manak J.R."/>
            <person name="Muller J."/>
            <person name="Pangilinan J."/>
            <person name="Patwardhan R.P."/>
            <person name="Pitluck S."/>
            <person name="Pritham E.J."/>
            <person name="Rechtsteiner A."/>
            <person name="Rho M."/>
            <person name="Rogozin I.B."/>
            <person name="Sakarya O."/>
            <person name="Salamov A."/>
            <person name="Schaack S."/>
            <person name="Shapiro H."/>
            <person name="Shiga Y."/>
            <person name="Skalitzky C."/>
            <person name="Smith Z."/>
            <person name="Souvorov A."/>
            <person name="Sung W."/>
            <person name="Tang Z."/>
            <person name="Tsuchiya D."/>
            <person name="Tu H."/>
            <person name="Vos H."/>
            <person name="Wang M."/>
            <person name="Wolf Y.I."/>
            <person name="Yamagata H."/>
            <person name="Yamada T."/>
            <person name="Ye Y."/>
            <person name="Shaw J.R."/>
            <person name="Andrews J."/>
            <person name="Crease T.J."/>
            <person name="Tang H."/>
            <person name="Lucas S.M."/>
            <person name="Robertson H.M."/>
            <person name="Bork P."/>
            <person name="Koonin E.V."/>
            <person name="Zdobnov E.M."/>
            <person name="Grigoriev I.V."/>
            <person name="Lynch M."/>
            <person name="Boore J.L."/>
        </authorList>
    </citation>
    <scope>NUCLEOTIDE SEQUENCE [LARGE SCALE GENOMIC DNA]</scope>
</reference>
<dbReference type="AlphaFoldDB" id="E9GDK7"/>